<keyword evidence="1" id="KW-0175">Coiled coil</keyword>
<gene>
    <name evidence="2" type="ORF">M501DRAFT_1016315</name>
</gene>
<reference evidence="2" key="1">
    <citation type="journal article" date="2020" name="Stud. Mycol.">
        <title>101 Dothideomycetes genomes: a test case for predicting lifestyles and emergence of pathogens.</title>
        <authorList>
            <person name="Haridas S."/>
            <person name="Albert R."/>
            <person name="Binder M."/>
            <person name="Bloem J."/>
            <person name="Labutti K."/>
            <person name="Salamov A."/>
            <person name="Andreopoulos B."/>
            <person name="Baker S."/>
            <person name="Barry K."/>
            <person name="Bills G."/>
            <person name="Bluhm B."/>
            <person name="Cannon C."/>
            <person name="Castanera R."/>
            <person name="Culley D."/>
            <person name="Daum C."/>
            <person name="Ezra D."/>
            <person name="Gonzalez J."/>
            <person name="Henrissat B."/>
            <person name="Kuo A."/>
            <person name="Liang C."/>
            <person name="Lipzen A."/>
            <person name="Lutzoni F."/>
            <person name="Magnuson J."/>
            <person name="Mondo S."/>
            <person name="Nolan M."/>
            <person name="Ohm R."/>
            <person name="Pangilinan J."/>
            <person name="Park H.-J."/>
            <person name="Ramirez L."/>
            <person name="Alfaro M."/>
            <person name="Sun H."/>
            <person name="Tritt A."/>
            <person name="Yoshinaga Y."/>
            <person name="Zwiers L.-H."/>
            <person name="Turgeon B."/>
            <person name="Goodwin S."/>
            <person name="Spatafora J."/>
            <person name="Crous P."/>
            <person name="Grigoriev I."/>
        </authorList>
    </citation>
    <scope>NUCLEOTIDE SEQUENCE</scope>
    <source>
        <strain evidence="2">CBS 101060</strain>
    </source>
</reference>
<sequence>MRTIPATAGSSRIPRPSQTLAYASIRTSVAVEREHTLCFLEGGLELAGEPGSPAEPAAAVNTARDNVGSFMIRYQSIDSAVPTALLLRQLRNNDTDAMSPAHDLLTQYDLAYPCGQDKSSPRSKTKLGGLRDRLFGKPLAASDRAKLIRLQAEAKENALMAFGAQEAAEKAAKRAEEHASKVQTNLREIREIMANAEDD</sequence>
<organism evidence="2 3">
    <name type="scientific">Patellaria atrata CBS 101060</name>
    <dbReference type="NCBI Taxonomy" id="1346257"/>
    <lineage>
        <taxon>Eukaryota</taxon>
        <taxon>Fungi</taxon>
        <taxon>Dikarya</taxon>
        <taxon>Ascomycota</taxon>
        <taxon>Pezizomycotina</taxon>
        <taxon>Dothideomycetes</taxon>
        <taxon>Dothideomycetes incertae sedis</taxon>
        <taxon>Patellariales</taxon>
        <taxon>Patellariaceae</taxon>
        <taxon>Patellaria</taxon>
    </lineage>
</organism>
<proteinExistence type="predicted"/>
<evidence type="ECO:0000313" key="3">
    <source>
        <dbReference type="Proteomes" id="UP000799429"/>
    </source>
</evidence>
<evidence type="ECO:0000313" key="2">
    <source>
        <dbReference type="EMBL" id="KAF2839236.1"/>
    </source>
</evidence>
<dbReference type="EMBL" id="MU006095">
    <property type="protein sequence ID" value="KAF2839236.1"/>
    <property type="molecule type" value="Genomic_DNA"/>
</dbReference>
<keyword evidence="3" id="KW-1185">Reference proteome</keyword>
<name>A0A9P4SAR7_9PEZI</name>
<feature type="coiled-coil region" evidence="1">
    <location>
        <begin position="165"/>
        <end position="199"/>
    </location>
</feature>
<comment type="caution">
    <text evidence="2">The sequence shown here is derived from an EMBL/GenBank/DDBJ whole genome shotgun (WGS) entry which is preliminary data.</text>
</comment>
<protein>
    <submittedName>
        <fullName evidence="2">Uncharacterized protein</fullName>
    </submittedName>
</protein>
<accession>A0A9P4SAR7</accession>
<dbReference type="Proteomes" id="UP000799429">
    <property type="component" value="Unassembled WGS sequence"/>
</dbReference>
<dbReference type="AlphaFoldDB" id="A0A9P4SAR7"/>
<evidence type="ECO:0000256" key="1">
    <source>
        <dbReference type="SAM" id="Coils"/>
    </source>
</evidence>